<dbReference type="Proteomes" id="UP001497512">
    <property type="component" value="Chromosome 3"/>
</dbReference>
<dbReference type="EMBL" id="OZ019895">
    <property type="protein sequence ID" value="CAK9220072.1"/>
    <property type="molecule type" value="Genomic_DNA"/>
</dbReference>
<gene>
    <name evidence="1" type="ORF">CSSPTR1EN2_LOCUS15141</name>
</gene>
<sequence>MGFCCKNLEDTLVEKYFGLKDSFRLEKGHCIFMNMSNNSIVLSGSHLRSMVSEPDFRKYVMHVDKALQTGSEEIGRVLPDDLDPRIEQEIEGVGHIYAESTKTGFCLIYVRYADDPPAPLMVYCPLYGSSCQAKAGGDGQIGHTSVAKPGAGTTHGLDGLLLSPCILTLLWSF</sequence>
<evidence type="ECO:0000313" key="1">
    <source>
        <dbReference type="EMBL" id="CAK9220072.1"/>
    </source>
</evidence>
<keyword evidence="2" id="KW-1185">Reference proteome</keyword>
<evidence type="ECO:0000313" key="2">
    <source>
        <dbReference type="Proteomes" id="UP001497512"/>
    </source>
</evidence>
<accession>A0ABP0UFJ5</accession>
<reference evidence="1" key="1">
    <citation type="submission" date="2024-02" db="EMBL/GenBank/DDBJ databases">
        <authorList>
            <consortium name="ELIXIR-Norway"/>
            <consortium name="Elixir Norway"/>
        </authorList>
    </citation>
    <scope>NUCLEOTIDE SEQUENCE</scope>
</reference>
<protein>
    <submittedName>
        <fullName evidence="1">Uncharacterized protein</fullName>
    </submittedName>
</protein>
<proteinExistence type="predicted"/>
<name>A0ABP0UFJ5_9BRYO</name>
<organism evidence="1 2">
    <name type="scientific">Sphagnum troendelagicum</name>
    <dbReference type="NCBI Taxonomy" id="128251"/>
    <lineage>
        <taxon>Eukaryota</taxon>
        <taxon>Viridiplantae</taxon>
        <taxon>Streptophyta</taxon>
        <taxon>Embryophyta</taxon>
        <taxon>Bryophyta</taxon>
        <taxon>Sphagnophytina</taxon>
        <taxon>Sphagnopsida</taxon>
        <taxon>Sphagnales</taxon>
        <taxon>Sphagnaceae</taxon>
        <taxon>Sphagnum</taxon>
    </lineage>
</organism>